<accession>R7Z2Z2</accession>
<feature type="region of interest" description="Disordered" evidence="1">
    <location>
        <begin position="81"/>
        <end position="100"/>
    </location>
</feature>
<dbReference type="EMBL" id="JH767596">
    <property type="protein sequence ID" value="EON68399.1"/>
    <property type="molecule type" value="Genomic_DNA"/>
</dbReference>
<evidence type="ECO:0000313" key="3">
    <source>
        <dbReference type="EMBL" id="EON68399.1"/>
    </source>
</evidence>
<evidence type="ECO:0000256" key="2">
    <source>
        <dbReference type="SAM" id="Phobius"/>
    </source>
</evidence>
<keyword evidence="2" id="KW-1133">Transmembrane helix</keyword>
<keyword evidence="2" id="KW-0472">Membrane</keyword>
<keyword evidence="4" id="KW-1185">Reference proteome</keyword>
<dbReference type="AlphaFoldDB" id="R7Z2Z2"/>
<evidence type="ECO:0000313" key="4">
    <source>
        <dbReference type="Proteomes" id="UP000016924"/>
    </source>
</evidence>
<gene>
    <name evidence="3" type="ORF">W97_07723</name>
</gene>
<sequence length="115" mass="12455">MIAGIAVGSIAATALLLTLLFLFRANLLAFLLSLIRRRKTSHSCPASRSKGVNSADEEPLSSLMSFHNRAAPDSFAWVDNAAFTPPPPPEPPECRPLKPWTTSKRAVTWGGAELR</sequence>
<proteinExistence type="predicted"/>
<dbReference type="GeneID" id="19905034"/>
<dbReference type="Proteomes" id="UP000016924">
    <property type="component" value="Unassembled WGS sequence"/>
</dbReference>
<reference evidence="4" key="1">
    <citation type="submission" date="2012-06" db="EMBL/GenBank/DDBJ databases">
        <title>The genome sequence of Coniosporium apollinis CBS 100218.</title>
        <authorList>
            <consortium name="The Broad Institute Genome Sequencing Platform"/>
            <person name="Cuomo C."/>
            <person name="Gorbushina A."/>
            <person name="Noack S."/>
            <person name="Walker B."/>
            <person name="Young S.K."/>
            <person name="Zeng Q."/>
            <person name="Gargeya S."/>
            <person name="Fitzgerald M."/>
            <person name="Haas B."/>
            <person name="Abouelleil A."/>
            <person name="Alvarado L."/>
            <person name="Arachchi H.M."/>
            <person name="Berlin A.M."/>
            <person name="Chapman S.B."/>
            <person name="Goldberg J."/>
            <person name="Griggs A."/>
            <person name="Gujja S."/>
            <person name="Hansen M."/>
            <person name="Howarth C."/>
            <person name="Imamovic A."/>
            <person name="Larimer J."/>
            <person name="McCowan C."/>
            <person name="Montmayeur A."/>
            <person name="Murphy C."/>
            <person name="Neiman D."/>
            <person name="Pearson M."/>
            <person name="Priest M."/>
            <person name="Roberts A."/>
            <person name="Saif S."/>
            <person name="Shea T."/>
            <person name="Sisk P."/>
            <person name="Sykes S."/>
            <person name="Wortman J."/>
            <person name="Nusbaum C."/>
            <person name="Birren B."/>
        </authorList>
    </citation>
    <scope>NUCLEOTIDE SEQUENCE [LARGE SCALE GENOMIC DNA]</scope>
    <source>
        <strain evidence="4">CBS 100218</strain>
    </source>
</reference>
<keyword evidence="2" id="KW-0812">Transmembrane</keyword>
<evidence type="ECO:0000256" key="1">
    <source>
        <dbReference type="SAM" id="MobiDB-lite"/>
    </source>
</evidence>
<dbReference type="RefSeq" id="XP_007783716.1">
    <property type="nucleotide sequence ID" value="XM_007785526.1"/>
</dbReference>
<name>R7Z2Z2_CONA1</name>
<protein>
    <submittedName>
        <fullName evidence="3">Uncharacterized protein</fullName>
    </submittedName>
</protein>
<feature type="transmembrane region" description="Helical" evidence="2">
    <location>
        <begin position="6"/>
        <end position="32"/>
    </location>
</feature>
<dbReference type="HOGENOM" id="CLU_2108882_0_0_1"/>
<organism evidence="3 4">
    <name type="scientific">Coniosporium apollinis (strain CBS 100218)</name>
    <name type="common">Rock-inhabiting black yeast</name>
    <dbReference type="NCBI Taxonomy" id="1168221"/>
    <lineage>
        <taxon>Eukaryota</taxon>
        <taxon>Fungi</taxon>
        <taxon>Dikarya</taxon>
        <taxon>Ascomycota</taxon>
        <taxon>Pezizomycotina</taxon>
        <taxon>Dothideomycetes</taxon>
        <taxon>Dothideomycetes incertae sedis</taxon>
        <taxon>Coniosporium</taxon>
    </lineage>
</organism>